<dbReference type="Gene3D" id="3.20.20.100">
    <property type="entry name" value="NADP-dependent oxidoreductase domain"/>
    <property type="match status" value="1"/>
</dbReference>
<dbReference type="OMA" id="HCYESGL"/>
<gene>
    <name evidence="3" type="ORF">M427DRAFT_60237</name>
</gene>
<protein>
    <submittedName>
        <fullName evidence="3">Aldo/keto reductase</fullName>
    </submittedName>
</protein>
<evidence type="ECO:0000259" key="2">
    <source>
        <dbReference type="Pfam" id="PF00248"/>
    </source>
</evidence>
<dbReference type="EMBL" id="KQ965796">
    <property type="protein sequence ID" value="KXS11784.1"/>
    <property type="molecule type" value="Genomic_DNA"/>
</dbReference>
<dbReference type="OrthoDB" id="37537at2759"/>
<dbReference type="GO" id="GO:0005829">
    <property type="term" value="C:cytosol"/>
    <property type="evidence" value="ECO:0007669"/>
    <property type="project" value="UniProtKB-ARBA"/>
</dbReference>
<dbReference type="SUPFAM" id="SSF51430">
    <property type="entry name" value="NAD(P)-linked oxidoreductase"/>
    <property type="match status" value="1"/>
</dbReference>
<feature type="domain" description="NADP-dependent oxidoreductase" evidence="2">
    <location>
        <begin position="26"/>
        <end position="337"/>
    </location>
</feature>
<dbReference type="STRING" id="1344416.A0A139A4W6"/>
<dbReference type="Pfam" id="PF00248">
    <property type="entry name" value="Aldo_ket_red"/>
    <property type="match status" value="1"/>
</dbReference>
<keyword evidence="1" id="KW-0560">Oxidoreductase</keyword>
<proteinExistence type="predicted"/>
<dbReference type="PANTHER" id="PTHR43364">
    <property type="entry name" value="NADH-SPECIFIC METHYLGLYOXAL REDUCTASE-RELATED"/>
    <property type="match status" value="1"/>
</dbReference>
<keyword evidence="4" id="KW-1185">Reference proteome</keyword>
<sequence length="348" mass="39336">MASDAPSPAEKMQYVRLGSTGLQVSKLCLGMMSYGLKSWAPWVLEEEEALPVIGKAWEAGINFWDTANIYSNGESEIITGHALQRFNIPRERVVIATKLYFSNHPDEPLYVGSGKPPRPGAIDRNRRGLSRKCIMQEVDASLKRLGTDYIDLYQIHRWDNETPIEETMSALNDLVRVGKVRYLGASSMWAWQFSKAQYTAKMNGWAQFVSMQNYYNLLYREEEREMIPLLQDMGVGMIPWSPLAAGALTGRNRGTTRESSARTFLKIKDADDAIVDRCVEVAKKKCVTASQVALAWMYSKKFVTSPICGISKLTYLYDLIGALDVKLDEEEIKFLEEPYIPHEINGHA</sequence>
<dbReference type="InterPro" id="IPR036812">
    <property type="entry name" value="NAD(P)_OxRdtase_dom_sf"/>
</dbReference>
<name>A0A139A4W6_GONPJ</name>
<dbReference type="InterPro" id="IPR023210">
    <property type="entry name" value="NADP_OxRdtase_dom"/>
</dbReference>
<evidence type="ECO:0000256" key="1">
    <source>
        <dbReference type="ARBA" id="ARBA00023002"/>
    </source>
</evidence>
<dbReference type="CDD" id="cd19079">
    <property type="entry name" value="AKR_EcYajO-like"/>
    <property type="match status" value="1"/>
</dbReference>
<dbReference type="PANTHER" id="PTHR43364:SF4">
    <property type="entry name" value="NAD(P)-LINKED OXIDOREDUCTASE SUPERFAMILY PROTEIN"/>
    <property type="match status" value="1"/>
</dbReference>
<dbReference type="FunFam" id="3.20.20.100:FF:000004">
    <property type="entry name" value="Oxidoreductase, aldo/keto reductase"/>
    <property type="match status" value="1"/>
</dbReference>
<evidence type="ECO:0000313" key="3">
    <source>
        <dbReference type="EMBL" id="KXS11784.1"/>
    </source>
</evidence>
<dbReference type="Proteomes" id="UP000070544">
    <property type="component" value="Unassembled WGS sequence"/>
</dbReference>
<accession>A0A139A4W6</accession>
<dbReference type="AlphaFoldDB" id="A0A139A4W6"/>
<organism evidence="3 4">
    <name type="scientific">Gonapodya prolifera (strain JEL478)</name>
    <name type="common">Monoblepharis prolifera</name>
    <dbReference type="NCBI Taxonomy" id="1344416"/>
    <lineage>
        <taxon>Eukaryota</taxon>
        <taxon>Fungi</taxon>
        <taxon>Fungi incertae sedis</taxon>
        <taxon>Chytridiomycota</taxon>
        <taxon>Chytridiomycota incertae sedis</taxon>
        <taxon>Monoblepharidomycetes</taxon>
        <taxon>Monoblepharidales</taxon>
        <taxon>Gonapodyaceae</taxon>
        <taxon>Gonapodya</taxon>
    </lineage>
</organism>
<reference evidence="3 4" key="1">
    <citation type="journal article" date="2015" name="Genome Biol. Evol.">
        <title>Phylogenomic analyses indicate that early fungi evolved digesting cell walls of algal ancestors of land plants.</title>
        <authorList>
            <person name="Chang Y."/>
            <person name="Wang S."/>
            <person name="Sekimoto S."/>
            <person name="Aerts A.L."/>
            <person name="Choi C."/>
            <person name="Clum A."/>
            <person name="LaButti K.M."/>
            <person name="Lindquist E.A."/>
            <person name="Yee Ngan C."/>
            <person name="Ohm R.A."/>
            <person name="Salamov A.A."/>
            <person name="Grigoriev I.V."/>
            <person name="Spatafora J.W."/>
            <person name="Berbee M.L."/>
        </authorList>
    </citation>
    <scope>NUCLEOTIDE SEQUENCE [LARGE SCALE GENOMIC DNA]</scope>
    <source>
        <strain evidence="3 4">JEL478</strain>
    </source>
</reference>
<evidence type="ECO:0000313" key="4">
    <source>
        <dbReference type="Proteomes" id="UP000070544"/>
    </source>
</evidence>
<dbReference type="InterPro" id="IPR050523">
    <property type="entry name" value="AKR_Detox_Biosynth"/>
</dbReference>
<dbReference type="GO" id="GO:0016491">
    <property type="term" value="F:oxidoreductase activity"/>
    <property type="evidence" value="ECO:0007669"/>
    <property type="project" value="UniProtKB-KW"/>
</dbReference>